<evidence type="ECO:0000313" key="3">
    <source>
        <dbReference type="Proteomes" id="UP001228446"/>
    </source>
</evidence>
<organism evidence="2 3">
    <name type="scientific">Streptococcus ruminantium</name>
    <dbReference type="NCBI Taxonomy" id="1917441"/>
    <lineage>
        <taxon>Bacteria</taxon>
        <taxon>Bacillati</taxon>
        <taxon>Bacillota</taxon>
        <taxon>Bacilli</taxon>
        <taxon>Lactobacillales</taxon>
        <taxon>Streptococcaceae</taxon>
        <taxon>Streptococcus</taxon>
    </lineage>
</organism>
<protein>
    <recommendedName>
        <fullName evidence="4">Ribbon-helix-helix protein CopG domain-containing protein</fullName>
    </recommendedName>
</protein>
<feature type="compositionally biased region" description="Basic and acidic residues" evidence="1">
    <location>
        <begin position="8"/>
        <end position="18"/>
    </location>
</feature>
<sequence>MNEFSQIIKDKQEAEKASRATTHAFSAVVEDELEEAKGTQVLKLLGIESPVEVKNVSKSIYFTPKALANLDRAVKEAGYPNRSRFINAILEKMYDHPQS</sequence>
<reference evidence="2 3" key="1">
    <citation type="submission" date="2023-08" db="EMBL/GenBank/DDBJ databases">
        <title>Streptococcus ruminantium-associated sheep mastitis outbreak detected in Italy is distinct from bovine isolates.</title>
        <authorList>
            <person name="Rosa M.N."/>
            <person name="Vezina B."/>
            <person name="Tola S."/>
        </authorList>
    </citation>
    <scope>NUCLEOTIDE SEQUENCE [LARGE SCALE GENOMIC DNA]</scope>
    <source>
        <strain evidence="2 3">OM6730</strain>
    </source>
</reference>
<feature type="region of interest" description="Disordered" evidence="1">
    <location>
        <begin position="1"/>
        <end position="21"/>
    </location>
</feature>
<gene>
    <name evidence="2" type="ORF">RFF62_09155</name>
</gene>
<proteinExistence type="predicted"/>
<name>A0ABU1B658_9STRE</name>
<comment type="caution">
    <text evidence="2">The sequence shown here is derived from an EMBL/GenBank/DDBJ whole genome shotgun (WGS) entry which is preliminary data.</text>
</comment>
<accession>A0ABU1B658</accession>
<dbReference type="RefSeq" id="WP_208547342.1">
    <property type="nucleotide sequence ID" value="NZ_JAVIBP010000006.1"/>
</dbReference>
<dbReference type="Proteomes" id="UP001228446">
    <property type="component" value="Unassembled WGS sequence"/>
</dbReference>
<evidence type="ECO:0000256" key="1">
    <source>
        <dbReference type="SAM" id="MobiDB-lite"/>
    </source>
</evidence>
<evidence type="ECO:0000313" key="2">
    <source>
        <dbReference type="EMBL" id="MDQ8833932.1"/>
    </source>
</evidence>
<evidence type="ECO:0008006" key="4">
    <source>
        <dbReference type="Google" id="ProtNLM"/>
    </source>
</evidence>
<keyword evidence="3" id="KW-1185">Reference proteome</keyword>
<dbReference type="EMBL" id="JAVIBX010000044">
    <property type="protein sequence ID" value="MDQ8833932.1"/>
    <property type="molecule type" value="Genomic_DNA"/>
</dbReference>